<dbReference type="EMBL" id="JAZDQV010000025">
    <property type="protein sequence ID" value="MEE1878525.1"/>
    <property type="molecule type" value="Genomic_DNA"/>
</dbReference>
<proteinExistence type="predicted"/>
<dbReference type="Proteomes" id="UP001343492">
    <property type="component" value="Unassembled WGS sequence"/>
</dbReference>
<feature type="transmembrane region" description="Helical" evidence="2">
    <location>
        <begin position="199"/>
        <end position="219"/>
    </location>
</feature>
<organism evidence="4 5">
    <name type="scientific">Altererythrobacter litoralis</name>
    <dbReference type="NCBI Taxonomy" id="3113904"/>
    <lineage>
        <taxon>Bacteria</taxon>
        <taxon>Pseudomonadati</taxon>
        <taxon>Pseudomonadota</taxon>
        <taxon>Alphaproteobacteria</taxon>
        <taxon>Sphingomonadales</taxon>
        <taxon>Erythrobacteraceae</taxon>
        <taxon>Altererythrobacter</taxon>
    </lineage>
</organism>
<feature type="coiled-coil region" evidence="1">
    <location>
        <begin position="222"/>
        <end position="256"/>
    </location>
</feature>
<protein>
    <recommendedName>
        <fullName evidence="3">CHASE domain-containing protein</fullName>
    </recommendedName>
</protein>
<keyword evidence="2" id="KW-0812">Transmembrane</keyword>
<keyword evidence="2" id="KW-0472">Membrane</keyword>
<sequence length="317" mass="34450">MVLWSTAIILVQKQWRMEDVRAVVLRLSAVLFLLWSTFAITFHSELSRYSATDLEGQFSILRVVGSTVMTLAAMLFARNVIGKSVFVAALLLWASILSANQAVANIPVLSAIALLPLAIRFSNWWTAGGFWAVILAILAFGLGITEPLFVMHGMAATVIFASSYWLGLRLEAFAAAAGVGEEAAKGALLTRLVLDRRSLGIGLAAGGTVLLIGGGLLYADYIQERELARADAQRVAERLAERISTELEERERITEALSRLPLERITSQAEFEQATTPIADLFPAATLQWAPQAVIRFSNPLKGNEASIGLDLLQLPE</sequence>
<feature type="non-terminal residue" evidence="4">
    <location>
        <position position="317"/>
    </location>
</feature>
<comment type="caution">
    <text evidence="4">The sequence shown here is derived from an EMBL/GenBank/DDBJ whole genome shotgun (WGS) entry which is preliminary data.</text>
</comment>
<feature type="transmembrane region" description="Helical" evidence="2">
    <location>
        <begin position="23"/>
        <end position="44"/>
    </location>
</feature>
<reference evidence="4 5" key="1">
    <citation type="submission" date="2024-01" db="EMBL/GenBank/DDBJ databases">
        <title>The genome sequence of Erythrobacteraceae sp. strain 1XM1-14.</title>
        <authorList>
            <person name="Liu Y."/>
        </authorList>
    </citation>
    <scope>NUCLEOTIDE SEQUENCE [LARGE SCALE GENOMIC DNA]</scope>
    <source>
        <strain evidence="4 5">1XM1-14</strain>
    </source>
</reference>
<evidence type="ECO:0000256" key="1">
    <source>
        <dbReference type="SAM" id="Coils"/>
    </source>
</evidence>
<evidence type="ECO:0000259" key="3">
    <source>
        <dbReference type="PROSITE" id="PS50839"/>
    </source>
</evidence>
<feature type="transmembrane region" description="Helical" evidence="2">
    <location>
        <begin position="149"/>
        <end position="166"/>
    </location>
</feature>
<feature type="transmembrane region" description="Helical" evidence="2">
    <location>
        <begin position="56"/>
        <end position="77"/>
    </location>
</feature>
<feature type="transmembrane region" description="Helical" evidence="2">
    <location>
        <begin position="84"/>
        <end position="104"/>
    </location>
</feature>
<accession>A0ABU7GHH2</accession>
<evidence type="ECO:0000313" key="5">
    <source>
        <dbReference type="Proteomes" id="UP001343492"/>
    </source>
</evidence>
<dbReference type="InterPro" id="IPR006189">
    <property type="entry name" value="CHASE_dom"/>
</dbReference>
<keyword evidence="5" id="KW-1185">Reference proteome</keyword>
<name>A0ABU7GHH2_9SPHN</name>
<gene>
    <name evidence="4" type="ORF">VRS74_12630</name>
</gene>
<feature type="transmembrane region" description="Helical" evidence="2">
    <location>
        <begin position="124"/>
        <end position="142"/>
    </location>
</feature>
<evidence type="ECO:0000313" key="4">
    <source>
        <dbReference type="EMBL" id="MEE1878525.1"/>
    </source>
</evidence>
<keyword evidence="2" id="KW-1133">Transmembrane helix</keyword>
<keyword evidence="1" id="KW-0175">Coiled coil</keyword>
<feature type="domain" description="CHASE" evidence="3">
    <location>
        <begin position="291"/>
        <end position="317"/>
    </location>
</feature>
<evidence type="ECO:0000256" key="2">
    <source>
        <dbReference type="SAM" id="Phobius"/>
    </source>
</evidence>
<dbReference type="PROSITE" id="PS50839">
    <property type="entry name" value="CHASE"/>
    <property type="match status" value="1"/>
</dbReference>